<dbReference type="Gene3D" id="3.40.50.2300">
    <property type="match status" value="2"/>
</dbReference>
<reference evidence="6 7" key="1">
    <citation type="submission" date="2019-02" db="EMBL/GenBank/DDBJ databases">
        <title>Deep-cultivation of Planctomycetes and their phenomic and genomic characterization uncovers novel biology.</title>
        <authorList>
            <person name="Wiegand S."/>
            <person name="Jogler M."/>
            <person name="Boedeker C."/>
            <person name="Pinto D."/>
            <person name="Vollmers J."/>
            <person name="Rivas-Marin E."/>
            <person name="Kohn T."/>
            <person name="Peeters S.H."/>
            <person name="Heuer A."/>
            <person name="Rast P."/>
            <person name="Oberbeckmann S."/>
            <person name="Bunk B."/>
            <person name="Jeske O."/>
            <person name="Meyerdierks A."/>
            <person name="Storesund J.E."/>
            <person name="Kallscheuer N."/>
            <person name="Luecker S."/>
            <person name="Lage O.M."/>
            <person name="Pohl T."/>
            <person name="Merkel B.J."/>
            <person name="Hornburger P."/>
            <person name="Mueller R.-W."/>
            <person name="Bruemmer F."/>
            <person name="Labrenz M."/>
            <person name="Spormann A.M."/>
            <person name="Op den Camp H."/>
            <person name="Overmann J."/>
            <person name="Amann R."/>
            <person name="Jetten M.S.M."/>
            <person name="Mascher T."/>
            <person name="Medema M.H."/>
            <person name="Devos D.P."/>
            <person name="Kaster A.-K."/>
            <person name="Ovreas L."/>
            <person name="Rohde M."/>
            <person name="Galperin M.Y."/>
            <person name="Jogler C."/>
        </authorList>
    </citation>
    <scope>NUCLEOTIDE SEQUENCE [LARGE SCALE GENOMIC DNA]</scope>
    <source>
        <strain evidence="6 7">Q31a</strain>
    </source>
</reference>
<evidence type="ECO:0000256" key="1">
    <source>
        <dbReference type="ARBA" id="ARBA00004196"/>
    </source>
</evidence>
<dbReference type="Pfam" id="PF13407">
    <property type="entry name" value="Peripla_BP_4"/>
    <property type="match status" value="1"/>
</dbReference>
<keyword evidence="3 4" id="KW-0732">Signal</keyword>
<comment type="subcellular location">
    <subcellularLocation>
        <location evidence="1">Cell envelope</location>
    </subcellularLocation>
</comment>
<dbReference type="GO" id="GO:0030246">
    <property type="term" value="F:carbohydrate binding"/>
    <property type="evidence" value="ECO:0007669"/>
    <property type="project" value="UniProtKB-ARBA"/>
</dbReference>
<dbReference type="KEGG" id="ahel:Q31a_63920"/>
<dbReference type="Proteomes" id="UP000318017">
    <property type="component" value="Chromosome"/>
</dbReference>
<accession>A0A518GHD3</accession>
<dbReference type="CDD" id="cd20004">
    <property type="entry name" value="PBP1_ABC_sugar_binding-like"/>
    <property type="match status" value="1"/>
</dbReference>
<dbReference type="GO" id="GO:0030313">
    <property type="term" value="C:cell envelope"/>
    <property type="evidence" value="ECO:0007669"/>
    <property type="project" value="UniProtKB-SubCell"/>
</dbReference>
<evidence type="ECO:0000313" key="6">
    <source>
        <dbReference type="EMBL" id="QDV27999.1"/>
    </source>
</evidence>
<feature type="signal peptide" evidence="4">
    <location>
        <begin position="1"/>
        <end position="19"/>
    </location>
</feature>
<evidence type="ECO:0000256" key="4">
    <source>
        <dbReference type="SAM" id="SignalP"/>
    </source>
</evidence>
<dbReference type="EMBL" id="CP036298">
    <property type="protein sequence ID" value="QDV27999.1"/>
    <property type="molecule type" value="Genomic_DNA"/>
</dbReference>
<sequence length="335" mass="35392" precursor="true">MQRMFSVVFCLTLCLLLTACEPGSESSASKSGAASADGKLRIAVIPKGTSHQFWMAVKSGAEAAAEELGNVEVLWKGPETEADTMGQISVVKNFITGQVDGICLAPNHSQALLDVVLEANAENIPVVVFDSGLADGAELVSYVATDNYHGGVLAAEKLAEAMGGQGNVILLRYKEGSESTEQREEGFLETLNKMPEIKILSSDQYAGTTTESALAMATQLLNKYDGEVNGIFAVCEPNCNGTLEALVQTGSAGKVKFIAFDSSDRLIAGLSDDSVSGIVLQDPFEMGRQSVLAIAAHLRGETVEPKTSTGEYVATGENQHTAPYDRLLKPGAVEH</sequence>
<dbReference type="InterPro" id="IPR025997">
    <property type="entry name" value="SBP_2_dom"/>
</dbReference>
<dbReference type="PANTHER" id="PTHR46847:SF1">
    <property type="entry name" value="D-ALLOSE-BINDING PERIPLASMIC PROTEIN-RELATED"/>
    <property type="match status" value="1"/>
</dbReference>
<keyword evidence="7" id="KW-1185">Reference proteome</keyword>
<proteinExistence type="inferred from homology"/>
<dbReference type="SUPFAM" id="SSF53822">
    <property type="entry name" value="Periplasmic binding protein-like I"/>
    <property type="match status" value="1"/>
</dbReference>
<evidence type="ECO:0000256" key="3">
    <source>
        <dbReference type="ARBA" id="ARBA00022729"/>
    </source>
</evidence>
<protein>
    <submittedName>
        <fullName evidence="6">D-ribose-binding periplasmic protein</fullName>
    </submittedName>
</protein>
<dbReference type="RefSeq" id="WP_197355909.1">
    <property type="nucleotide sequence ID" value="NZ_CP036298.1"/>
</dbReference>
<dbReference type="PANTHER" id="PTHR46847">
    <property type="entry name" value="D-ALLOSE-BINDING PERIPLASMIC PROTEIN-RELATED"/>
    <property type="match status" value="1"/>
</dbReference>
<gene>
    <name evidence="6" type="primary">rbsB_3</name>
    <name evidence="6" type="ORF">Q31a_63920</name>
</gene>
<organism evidence="6 7">
    <name type="scientific">Aureliella helgolandensis</name>
    <dbReference type="NCBI Taxonomy" id="2527968"/>
    <lineage>
        <taxon>Bacteria</taxon>
        <taxon>Pseudomonadati</taxon>
        <taxon>Planctomycetota</taxon>
        <taxon>Planctomycetia</taxon>
        <taxon>Pirellulales</taxon>
        <taxon>Pirellulaceae</taxon>
        <taxon>Aureliella</taxon>
    </lineage>
</organism>
<evidence type="ECO:0000313" key="7">
    <source>
        <dbReference type="Proteomes" id="UP000318017"/>
    </source>
</evidence>
<name>A0A518GHD3_9BACT</name>
<comment type="similarity">
    <text evidence="2">Belongs to the bacterial solute-binding protein 2 family.</text>
</comment>
<dbReference type="PROSITE" id="PS51257">
    <property type="entry name" value="PROKAR_LIPOPROTEIN"/>
    <property type="match status" value="1"/>
</dbReference>
<evidence type="ECO:0000256" key="2">
    <source>
        <dbReference type="ARBA" id="ARBA00007639"/>
    </source>
</evidence>
<dbReference type="InterPro" id="IPR028082">
    <property type="entry name" value="Peripla_BP_I"/>
</dbReference>
<feature type="domain" description="Periplasmic binding protein" evidence="5">
    <location>
        <begin position="42"/>
        <end position="301"/>
    </location>
</feature>
<evidence type="ECO:0000259" key="5">
    <source>
        <dbReference type="Pfam" id="PF13407"/>
    </source>
</evidence>
<dbReference type="AlphaFoldDB" id="A0A518GHD3"/>
<feature type="chain" id="PRO_5022024655" evidence="4">
    <location>
        <begin position="20"/>
        <end position="335"/>
    </location>
</feature>